<evidence type="ECO:0000256" key="5">
    <source>
        <dbReference type="ARBA" id="ARBA00023242"/>
    </source>
</evidence>
<keyword evidence="5" id="KW-0539">Nucleus</keyword>
<evidence type="ECO:0000259" key="7">
    <source>
        <dbReference type="PROSITE" id="PS51721"/>
    </source>
</evidence>
<evidence type="ECO:0000256" key="2">
    <source>
        <dbReference type="ARBA" id="ARBA00022741"/>
    </source>
</evidence>
<name>A0A1X2HFK6_SYNRA</name>
<evidence type="ECO:0000256" key="4">
    <source>
        <dbReference type="ARBA" id="ARBA00023134"/>
    </source>
</evidence>
<dbReference type="Pfam" id="PF01926">
    <property type="entry name" value="MMR_HSR1"/>
    <property type="match status" value="1"/>
</dbReference>
<dbReference type="FunFam" id="3.40.50.300:FF:000493">
    <property type="entry name" value="Guanine nucleotide-binding protein-like 3-like protein"/>
    <property type="match status" value="1"/>
</dbReference>
<dbReference type="OMA" id="EWQTGRF"/>
<dbReference type="SUPFAM" id="SSF52540">
    <property type="entry name" value="P-loop containing nucleoside triphosphate hydrolases"/>
    <property type="match status" value="1"/>
</dbReference>
<dbReference type="InParanoid" id="A0A1X2HFK6"/>
<reference evidence="8 9" key="1">
    <citation type="submission" date="2016-07" db="EMBL/GenBank/DDBJ databases">
        <title>Pervasive Adenine N6-methylation of Active Genes in Fungi.</title>
        <authorList>
            <consortium name="DOE Joint Genome Institute"/>
            <person name="Mondo S.J."/>
            <person name="Dannebaum R.O."/>
            <person name="Kuo R.C."/>
            <person name="Labutti K."/>
            <person name="Haridas S."/>
            <person name="Kuo A."/>
            <person name="Salamov A."/>
            <person name="Ahrendt S.R."/>
            <person name="Lipzen A."/>
            <person name="Sullivan W."/>
            <person name="Andreopoulos W.B."/>
            <person name="Clum A."/>
            <person name="Lindquist E."/>
            <person name="Daum C."/>
            <person name="Ramamoorthy G.K."/>
            <person name="Gryganskyi A."/>
            <person name="Culley D."/>
            <person name="Magnuson J.K."/>
            <person name="James T.Y."/>
            <person name="O'Malley M.A."/>
            <person name="Stajich J.E."/>
            <person name="Spatafora J.W."/>
            <person name="Visel A."/>
            <person name="Grigoriev I.V."/>
        </authorList>
    </citation>
    <scope>NUCLEOTIDE SEQUENCE [LARGE SCALE GENOMIC DNA]</scope>
    <source>
        <strain evidence="8 9">NRRL 2496</strain>
    </source>
</reference>
<accession>A0A1X2HFK6</accession>
<keyword evidence="4" id="KW-0342">GTP-binding</keyword>
<dbReference type="PANTHER" id="PTHR11089">
    <property type="entry name" value="GTP-BINDING PROTEIN-RELATED"/>
    <property type="match status" value="1"/>
</dbReference>
<dbReference type="GO" id="GO:0005525">
    <property type="term" value="F:GTP binding"/>
    <property type="evidence" value="ECO:0007669"/>
    <property type="project" value="UniProtKB-KW"/>
</dbReference>
<feature type="domain" description="CP-type G" evidence="7">
    <location>
        <begin position="42"/>
        <end position="227"/>
    </location>
</feature>
<dbReference type="Gene3D" id="1.10.1580.10">
    <property type="match status" value="1"/>
</dbReference>
<dbReference type="PROSITE" id="PS51721">
    <property type="entry name" value="G_CP"/>
    <property type="match status" value="1"/>
</dbReference>
<evidence type="ECO:0000256" key="3">
    <source>
        <dbReference type="ARBA" id="ARBA00023054"/>
    </source>
</evidence>
<comment type="caution">
    <text evidence="8">The sequence shown here is derived from an EMBL/GenBank/DDBJ whole genome shotgun (WGS) entry which is preliminary data.</text>
</comment>
<keyword evidence="9" id="KW-1185">Reference proteome</keyword>
<dbReference type="CDD" id="cd04178">
    <property type="entry name" value="Nucleostemin_like"/>
    <property type="match status" value="1"/>
</dbReference>
<dbReference type="STRING" id="13706.A0A1X2HFK6"/>
<sequence length="377" mass="41861">MQNAQERDQQYETENKPAQDGPKELRDAALTGEKDNSKKAYLREFKKVLENADVVLEILDARDPLGTRTRSVERMIMDSGLNKKIILVLNKIDLVPKENIEKWLKYLRNEYPTISFKASTQSQRRNLGRHNVSADVATKDMLASSECVGAEALMSLLKNYCRNAHIKTSITVGIIGYPNVGKSSVINSLARSRVCGVGSTPGFTKVAQQITLDKNIKLLDCPGIVFATQGQDGQSDAEIALRNCIKVELLEDPVTPVEVILQRCGHQRLMDLYGVGFFNNAYEFLVLLGQQRGKLKKGGVPDVQLVARSVLIDWNSGKIPFFTDPPATTQGHIESSVVTSFAEALDVNNIIIPAADVNMDEDDLRHDIEEGEEMMEL</sequence>
<gene>
    <name evidence="8" type="ORF">BCR43DRAFT_530745</name>
</gene>
<dbReference type="PANTHER" id="PTHR11089:SF30">
    <property type="entry name" value="GUANINE NUCLEOTIDE-BINDING PROTEIN-LIKE 3 HOMOLOG"/>
    <property type="match status" value="1"/>
</dbReference>
<dbReference type="FunCoup" id="A0A1X2HFK6">
    <property type="interactions" value="427"/>
</dbReference>
<keyword evidence="2" id="KW-0547">Nucleotide-binding</keyword>
<evidence type="ECO:0000313" key="8">
    <source>
        <dbReference type="EMBL" id="ORY97745.1"/>
    </source>
</evidence>
<feature type="region of interest" description="Disordered" evidence="6">
    <location>
        <begin position="1"/>
        <end position="33"/>
    </location>
</feature>
<dbReference type="OrthoDB" id="10266128at2759"/>
<dbReference type="GO" id="GO:0005730">
    <property type="term" value="C:nucleolus"/>
    <property type="evidence" value="ECO:0007669"/>
    <property type="project" value="TreeGrafter"/>
</dbReference>
<evidence type="ECO:0000256" key="1">
    <source>
        <dbReference type="ARBA" id="ARBA00004123"/>
    </source>
</evidence>
<comment type="subcellular location">
    <subcellularLocation>
        <location evidence="1">Nucleus</location>
    </subcellularLocation>
</comment>
<evidence type="ECO:0000313" key="9">
    <source>
        <dbReference type="Proteomes" id="UP000242180"/>
    </source>
</evidence>
<dbReference type="EMBL" id="MCGN01000004">
    <property type="protein sequence ID" value="ORY97745.1"/>
    <property type="molecule type" value="Genomic_DNA"/>
</dbReference>
<dbReference type="FunFam" id="1.10.1580.10:FF:000002">
    <property type="entry name" value="Guanine nucleotide-binding protein-like 3 (nucleolar)-like"/>
    <property type="match status" value="1"/>
</dbReference>
<dbReference type="GO" id="GO:0016787">
    <property type="term" value="F:hydrolase activity"/>
    <property type="evidence" value="ECO:0007669"/>
    <property type="project" value="UniProtKB-KW"/>
</dbReference>
<evidence type="ECO:0000256" key="6">
    <source>
        <dbReference type="SAM" id="MobiDB-lite"/>
    </source>
</evidence>
<dbReference type="InterPro" id="IPR023179">
    <property type="entry name" value="GTP-bd_ortho_bundle_sf"/>
</dbReference>
<dbReference type="Gene3D" id="3.40.50.300">
    <property type="entry name" value="P-loop containing nucleotide triphosphate hydrolases"/>
    <property type="match status" value="1"/>
</dbReference>
<dbReference type="InterPro" id="IPR030378">
    <property type="entry name" value="G_CP_dom"/>
</dbReference>
<dbReference type="InterPro" id="IPR006073">
    <property type="entry name" value="GTP-bd"/>
</dbReference>
<proteinExistence type="predicted"/>
<dbReference type="PRINTS" id="PR00326">
    <property type="entry name" value="GTP1OBG"/>
</dbReference>
<keyword evidence="3" id="KW-0175">Coiled coil</keyword>
<dbReference type="AlphaFoldDB" id="A0A1X2HFK6"/>
<keyword evidence="8" id="KW-0378">Hydrolase</keyword>
<protein>
    <submittedName>
        <fullName evidence="8">P-loop containing nucleoside triphosphate hydrolase protein</fullName>
    </submittedName>
</protein>
<dbReference type="InterPro" id="IPR050755">
    <property type="entry name" value="TRAFAC_YlqF/YawG_RiboMat"/>
</dbReference>
<dbReference type="InterPro" id="IPR027417">
    <property type="entry name" value="P-loop_NTPase"/>
</dbReference>
<dbReference type="Proteomes" id="UP000242180">
    <property type="component" value="Unassembled WGS sequence"/>
</dbReference>
<organism evidence="8 9">
    <name type="scientific">Syncephalastrum racemosum</name>
    <name type="common">Filamentous fungus</name>
    <dbReference type="NCBI Taxonomy" id="13706"/>
    <lineage>
        <taxon>Eukaryota</taxon>
        <taxon>Fungi</taxon>
        <taxon>Fungi incertae sedis</taxon>
        <taxon>Mucoromycota</taxon>
        <taxon>Mucoromycotina</taxon>
        <taxon>Mucoromycetes</taxon>
        <taxon>Mucorales</taxon>
        <taxon>Syncephalastraceae</taxon>
        <taxon>Syncephalastrum</taxon>
    </lineage>
</organism>